<evidence type="ECO:0000313" key="10">
    <source>
        <dbReference type="Proteomes" id="UP000712281"/>
    </source>
</evidence>
<dbReference type="Gene3D" id="3.30.1330.80">
    <property type="entry name" value="Hypothetical protein, similar to alpha- acetolactate decarboxylase, domain 2"/>
    <property type="match status" value="1"/>
</dbReference>
<gene>
    <name evidence="9" type="ORF">F2Q68_00012103</name>
</gene>
<keyword evidence="2 6" id="KW-0805">Transcription regulation</keyword>
<proteinExistence type="predicted"/>
<sequence length="284" mass="30109">MATSQISIDLKNGQCKQTVVTHILCFLEELDVKRGFVNVNCRNTFNHIRSKKKIGKIRGGRSAEQSKHELCILSASGAIPDPSLSHLATGTSVSYQGQYEILSLSGSYIRGEHGGKTGGLSVCLSSSDGQIVGGGVGGLLKAAGPVQVIIGTFQLERKKDGRNGVKGDDASGSGHLLPSGTESLHGYRPVMEPSGRNSNDEHCTMTSGGALGGGAHFMMQPPQGMHMTHARPSEWGGAGYDLSGNFFLFHLIPLGLSKYLAHKDLSYGCAGMRGNWSSENGEYE</sequence>
<dbReference type="GO" id="GO:0005634">
    <property type="term" value="C:nucleus"/>
    <property type="evidence" value="ECO:0007669"/>
    <property type="project" value="UniProtKB-SubCell"/>
</dbReference>
<evidence type="ECO:0000313" key="9">
    <source>
        <dbReference type="EMBL" id="KAF2596770.1"/>
    </source>
</evidence>
<evidence type="ECO:0000256" key="7">
    <source>
        <dbReference type="SAM" id="MobiDB-lite"/>
    </source>
</evidence>
<keyword evidence="4 6" id="KW-0804">Transcription</keyword>
<dbReference type="Proteomes" id="UP000712281">
    <property type="component" value="Unassembled WGS sequence"/>
</dbReference>
<comment type="function">
    <text evidence="6">Transcription factor that specifically binds AT-rich DNA sequences related to the nuclear matrix attachment regions (MARs).</text>
</comment>
<dbReference type="SUPFAM" id="SSF117856">
    <property type="entry name" value="AF0104/ALDC/Ptd012-like"/>
    <property type="match status" value="1"/>
</dbReference>
<feature type="domain" description="PPC" evidence="8">
    <location>
        <begin position="37"/>
        <end position="179"/>
    </location>
</feature>
<dbReference type="PROSITE" id="PS51742">
    <property type="entry name" value="PPC"/>
    <property type="match status" value="1"/>
</dbReference>
<dbReference type="PANTHER" id="PTHR31500">
    <property type="entry name" value="AT-HOOK MOTIF NUCLEAR-LOCALIZED PROTEIN 9"/>
    <property type="match status" value="1"/>
</dbReference>
<keyword evidence="3 6" id="KW-0238">DNA-binding</keyword>
<evidence type="ECO:0000259" key="8">
    <source>
        <dbReference type="PROSITE" id="PS51742"/>
    </source>
</evidence>
<dbReference type="Pfam" id="PF03479">
    <property type="entry name" value="PCC"/>
    <property type="match status" value="1"/>
</dbReference>
<feature type="region of interest" description="Disordered" evidence="7">
    <location>
        <begin position="160"/>
        <end position="185"/>
    </location>
</feature>
<evidence type="ECO:0000256" key="1">
    <source>
        <dbReference type="ARBA" id="ARBA00004123"/>
    </source>
</evidence>
<dbReference type="InterPro" id="IPR039605">
    <property type="entry name" value="AHL"/>
</dbReference>
<dbReference type="PANTHER" id="PTHR31500:SF113">
    <property type="entry name" value="AT-HOOK MOTIF NUCLEAR-LOCALIZED PROTEIN"/>
    <property type="match status" value="1"/>
</dbReference>
<dbReference type="EMBL" id="QGKW02000717">
    <property type="protein sequence ID" value="KAF2596770.1"/>
    <property type="molecule type" value="Genomic_DNA"/>
</dbReference>
<evidence type="ECO:0000256" key="2">
    <source>
        <dbReference type="ARBA" id="ARBA00023015"/>
    </source>
</evidence>
<dbReference type="InterPro" id="IPR005175">
    <property type="entry name" value="PPC_dom"/>
</dbReference>
<dbReference type="GO" id="GO:0003680">
    <property type="term" value="F:minor groove of adenine-thymine-rich DNA binding"/>
    <property type="evidence" value="ECO:0007669"/>
    <property type="project" value="UniProtKB-UniRule"/>
</dbReference>
<organism evidence="9 10">
    <name type="scientific">Brassica cretica</name>
    <name type="common">Mustard</name>
    <dbReference type="NCBI Taxonomy" id="69181"/>
    <lineage>
        <taxon>Eukaryota</taxon>
        <taxon>Viridiplantae</taxon>
        <taxon>Streptophyta</taxon>
        <taxon>Embryophyta</taxon>
        <taxon>Tracheophyta</taxon>
        <taxon>Spermatophyta</taxon>
        <taxon>Magnoliopsida</taxon>
        <taxon>eudicotyledons</taxon>
        <taxon>Gunneridae</taxon>
        <taxon>Pentapetalae</taxon>
        <taxon>rosids</taxon>
        <taxon>malvids</taxon>
        <taxon>Brassicales</taxon>
        <taxon>Brassicaceae</taxon>
        <taxon>Brassiceae</taxon>
        <taxon>Brassica</taxon>
    </lineage>
</organism>
<name>A0A8S9KNC8_BRACR</name>
<keyword evidence="5 6" id="KW-0539">Nucleus</keyword>
<comment type="subcellular location">
    <subcellularLocation>
        <location evidence="1 6">Nucleus</location>
    </subcellularLocation>
</comment>
<feature type="compositionally biased region" description="Basic and acidic residues" evidence="7">
    <location>
        <begin position="160"/>
        <end position="169"/>
    </location>
</feature>
<comment type="domain">
    <text evidence="6">The PPC domain mediates interactions between AHL proteins.</text>
</comment>
<reference evidence="9" key="1">
    <citation type="submission" date="2019-12" db="EMBL/GenBank/DDBJ databases">
        <title>Genome sequencing and annotation of Brassica cretica.</title>
        <authorList>
            <person name="Studholme D.J."/>
            <person name="Sarris P.F."/>
        </authorList>
    </citation>
    <scope>NUCLEOTIDE SEQUENCE</scope>
    <source>
        <strain evidence="9">PFS-001/15</strain>
        <tissue evidence="9">Leaf</tissue>
    </source>
</reference>
<dbReference type="CDD" id="cd11378">
    <property type="entry name" value="DUF296"/>
    <property type="match status" value="1"/>
</dbReference>
<evidence type="ECO:0000256" key="5">
    <source>
        <dbReference type="ARBA" id="ARBA00023242"/>
    </source>
</evidence>
<evidence type="ECO:0000256" key="6">
    <source>
        <dbReference type="RuleBase" id="RU367031"/>
    </source>
</evidence>
<comment type="caution">
    <text evidence="9">The sequence shown here is derived from an EMBL/GenBank/DDBJ whole genome shotgun (WGS) entry which is preliminary data.</text>
</comment>
<dbReference type="AlphaFoldDB" id="A0A8S9KNC8"/>
<evidence type="ECO:0000256" key="3">
    <source>
        <dbReference type="ARBA" id="ARBA00023125"/>
    </source>
</evidence>
<accession>A0A8S9KNC8</accession>
<evidence type="ECO:0000256" key="4">
    <source>
        <dbReference type="ARBA" id="ARBA00023163"/>
    </source>
</evidence>
<protein>
    <recommendedName>
        <fullName evidence="6">AT-hook motif nuclear-localized protein</fullName>
    </recommendedName>
</protein>